<dbReference type="Proteomes" id="UP000054995">
    <property type="component" value="Unassembled WGS sequence"/>
</dbReference>
<name>A0A0V1FLY1_TRIPS</name>
<dbReference type="EMBL" id="JYDT01000063">
    <property type="protein sequence ID" value="KRY86988.1"/>
    <property type="molecule type" value="Genomic_DNA"/>
</dbReference>
<gene>
    <name evidence="1" type="ORF">T4D_12698</name>
</gene>
<keyword evidence="2" id="KW-1185">Reference proteome</keyword>
<protein>
    <submittedName>
        <fullName evidence="1">Uncharacterized protein</fullName>
    </submittedName>
</protein>
<organism evidence="1 2">
    <name type="scientific">Trichinella pseudospiralis</name>
    <name type="common">Parasitic roundworm</name>
    <dbReference type="NCBI Taxonomy" id="6337"/>
    <lineage>
        <taxon>Eukaryota</taxon>
        <taxon>Metazoa</taxon>
        <taxon>Ecdysozoa</taxon>
        <taxon>Nematoda</taxon>
        <taxon>Enoplea</taxon>
        <taxon>Dorylaimia</taxon>
        <taxon>Trichinellida</taxon>
        <taxon>Trichinellidae</taxon>
        <taxon>Trichinella</taxon>
    </lineage>
</organism>
<evidence type="ECO:0000313" key="1">
    <source>
        <dbReference type="EMBL" id="KRY86988.1"/>
    </source>
</evidence>
<sequence>MSLILRHLYAENIFSYVLQSLHLIMFCREKNIVHARRRDHFQWKVQMLLSEYFVAGIFHENQQNPGNYGVSVLLQEEVDICLVHLNYWLKVSKQWEQFEILPIVLGSTPLEFPQKLCSIEKRKSYMLAGDRFPWKDRQPTGNACYKKGTKRQFDITELPKLSGIADVDIAATLFTYDMLAKEHEEYWIVISEV</sequence>
<reference evidence="1 2" key="1">
    <citation type="submission" date="2015-01" db="EMBL/GenBank/DDBJ databases">
        <title>Evolution of Trichinella species and genotypes.</title>
        <authorList>
            <person name="Korhonen P.K."/>
            <person name="Edoardo P."/>
            <person name="Giuseppe L.R."/>
            <person name="Gasser R.B."/>
        </authorList>
    </citation>
    <scope>NUCLEOTIDE SEQUENCE [LARGE SCALE GENOMIC DNA]</scope>
    <source>
        <strain evidence="1">ISS470</strain>
    </source>
</reference>
<proteinExistence type="predicted"/>
<dbReference type="AlphaFoldDB" id="A0A0V1FLY1"/>
<evidence type="ECO:0000313" key="2">
    <source>
        <dbReference type="Proteomes" id="UP000054995"/>
    </source>
</evidence>
<comment type="caution">
    <text evidence="1">The sequence shown here is derived from an EMBL/GenBank/DDBJ whole genome shotgun (WGS) entry which is preliminary data.</text>
</comment>
<accession>A0A0V1FLY1</accession>